<organism evidence="2">
    <name type="scientific">Tanacetum cinerariifolium</name>
    <name type="common">Dalmatian daisy</name>
    <name type="synonym">Chrysanthemum cinerariifolium</name>
    <dbReference type="NCBI Taxonomy" id="118510"/>
    <lineage>
        <taxon>Eukaryota</taxon>
        <taxon>Viridiplantae</taxon>
        <taxon>Streptophyta</taxon>
        <taxon>Embryophyta</taxon>
        <taxon>Tracheophyta</taxon>
        <taxon>Spermatophyta</taxon>
        <taxon>Magnoliopsida</taxon>
        <taxon>eudicotyledons</taxon>
        <taxon>Gunneridae</taxon>
        <taxon>Pentapetalae</taxon>
        <taxon>asterids</taxon>
        <taxon>campanulids</taxon>
        <taxon>Asterales</taxon>
        <taxon>Asteraceae</taxon>
        <taxon>Asteroideae</taxon>
        <taxon>Anthemideae</taxon>
        <taxon>Anthemidinae</taxon>
        <taxon>Tanacetum</taxon>
    </lineage>
</organism>
<feature type="signal peptide" evidence="1">
    <location>
        <begin position="1"/>
        <end position="22"/>
    </location>
</feature>
<feature type="non-terminal residue" evidence="2">
    <location>
        <position position="69"/>
    </location>
</feature>
<dbReference type="SUPFAM" id="SSF141562">
    <property type="entry name" value="At5g01610-like"/>
    <property type="match status" value="1"/>
</dbReference>
<evidence type="ECO:0000313" key="2">
    <source>
        <dbReference type="EMBL" id="GFC95862.1"/>
    </source>
</evidence>
<dbReference type="AlphaFoldDB" id="A0A699SEG7"/>
<dbReference type="EMBL" id="BKCJ011156921">
    <property type="protein sequence ID" value="GFC95862.1"/>
    <property type="molecule type" value="Genomic_DNA"/>
</dbReference>
<name>A0A699SEG7_TANCI</name>
<comment type="caution">
    <text evidence="2">The sequence shown here is derived from an EMBL/GenBank/DDBJ whole genome shotgun (WGS) entry which is preliminary data.</text>
</comment>
<protein>
    <submittedName>
        <fullName evidence="2">Uncharacterized protein</fullName>
    </submittedName>
</protein>
<reference evidence="2" key="1">
    <citation type="journal article" date="2019" name="Sci. Rep.">
        <title>Draft genome of Tanacetum cinerariifolium, the natural source of mosquito coil.</title>
        <authorList>
            <person name="Yamashiro T."/>
            <person name="Shiraishi A."/>
            <person name="Satake H."/>
            <person name="Nakayama K."/>
        </authorList>
    </citation>
    <scope>NUCLEOTIDE SEQUENCE</scope>
</reference>
<accession>A0A699SEG7</accession>
<dbReference type="InterPro" id="IPR007493">
    <property type="entry name" value="DUF538"/>
</dbReference>
<keyword evidence="1" id="KW-0732">Signal</keyword>
<gene>
    <name evidence="2" type="ORF">Tci_867832</name>
</gene>
<dbReference type="InterPro" id="IPR036758">
    <property type="entry name" value="At5g01610-like"/>
</dbReference>
<feature type="chain" id="PRO_5025618659" evidence="1">
    <location>
        <begin position="23"/>
        <end position="69"/>
    </location>
</feature>
<proteinExistence type="predicted"/>
<dbReference type="Gene3D" id="2.30.240.10">
    <property type="entry name" value="At5g01610-like"/>
    <property type="match status" value="1"/>
</dbReference>
<dbReference type="Pfam" id="PF04398">
    <property type="entry name" value="DUF538"/>
    <property type="match status" value="1"/>
</dbReference>
<sequence>MGTMGMVFLSFYFCILFLSVDGNSEPSAYEVLKSYNLPIGVLPRGALGYTLDRNSGQFSVNLSSNCNVH</sequence>
<evidence type="ECO:0000256" key="1">
    <source>
        <dbReference type="SAM" id="SignalP"/>
    </source>
</evidence>